<dbReference type="Proteomes" id="UP000292052">
    <property type="component" value="Unassembled WGS sequence"/>
</dbReference>
<accession>A0A482W7D5</accession>
<reference evidence="1 2" key="1">
    <citation type="submission" date="2017-03" db="EMBL/GenBank/DDBJ databases">
        <title>Genome of the blue death feigning beetle - Asbolus verrucosus.</title>
        <authorList>
            <person name="Rider S.D."/>
        </authorList>
    </citation>
    <scope>NUCLEOTIDE SEQUENCE [LARGE SCALE GENOMIC DNA]</scope>
    <source>
        <strain evidence="1">Butters</strain>
        <tissue evidence="1">Head and leg muscle</tissue>
    </source>
</reference>
<proteinExistence type="predicted"/>
<evidence type="ECO:0000313" key="1">
    <source>
        <dbReference type="EMBL" id="RZC41046.1"/>
    </source>
</evidence>
<sequence length="105" mass="12220">MVIEDIEDKRSLLIIKIPDTKTNLDKMDGGFNPAKIHRKYTIHSDQKMFLILDDHQVSQPRIWDCPIRKTTQAIASEAHQLLYWSIQGLNILRLKRQVAASLKVR</sequence>
<name>A0A482W7D5_ASBVE</name>
<gene>
    <name evidence="1" type="ORF">BDFB_012438</name>
</gene>
<protein>
    <submittedName>
        <fullName evidence="1">Uncharacterized protein</fullName>
    </submittedName>
</protein>
<organism evidence="1 2">
    <name type="scientific">Asbolus verrucosus</name>
    <name type="common">Desert ironclad beetle</name>
    <dbReference type="NCBI Taxonomy" id="1661398"/>
    <lineage>
        <taxon>Eukaryota</taxon>
        <taxon>Metazoa</taxon>
        <taxon>Ecdysozoa</taxon>
        <taxon>Arthropoda</taxon>
        <taxon>Hexapoda</taxon>
        <taxon>Insecta</taxon>
        <taxon>Pterygota</taxon>
        <taxon>Neoptera</taxon>
        <taxon>Endopterygota</taxon>
        <taxon>Coleoptera</taxon>
        <taxon>Polyphaga</taxon>
        <taxon>Cucujiformia</taxon>
        <taxon>Tenebrionidae</taxon>
        <taxon>Pimeliinae</taxon>
        <taxon>Asbolus</taxon>
    </lineage>
</organism>
<keyword evidence="2" id="KW-1185">Reference proteome</keyword>
<dbReference type="AlphaFoldDB" id="A0A482W7D5"/>
<dbReference type="EMBL" id="QDEB01020627">
    <property type="protein sequence ID" value="RZC41046.1"/>
    <property type="molecule type" value="Genomic_DNA"/>
</dbReference>
<comment type="caution">
    <text evidence="1">The sequence shown here is derived from an EMBL/GenBank/DDBJ whole genome shotgun (WGS) entry which is preliminary data.</text>
</comment>
<evidence type="ECO:0000313" key="2">
    <source>
        <dbReference type="Proteomes" id="UP000292052"/>
    </source>
</evidence>